<dbReference type="Proteomes" id="UP001595912">
    <property type="component" value="Unassembled WGS sequence"/>
</dbReference>
<feature type="compositionally biased region" description="Gly residues" evidence="1">
    <location>
        <begin position="448"/>
        <end position="460"/>
    </location>
</feature>
<keyword evidence="3" id="KW-1185">Reference proteome</keyword>
<evidence type="ECO:0000313" key="2">
    <source>
        <dbReference type="EMBL" id="MFC4996348.1"/>
    </source>
</evidence>
<protein>
    <submittedName>
        <fullName evidence="2">DUF3375 domain-containing protein</fullName>
    </submittedName>
</protein>
<gene>
    <name evidence="2" type="ORF">ACFPIJ_00725</name>
</gene>
<dbReference type="InterPro" id="IPR021804">
    <property type="entry name" value="DUF3375"/>
</dbReference>
<name>A0ABV9VL59_9ACTN</name>
<dbReference type="Pfam" id="PF11855">
    <property type="entry name" value="DUF3375"/>
    <property type="match status" value="1"/>
</dbReference>
<evidence type="ECO:0000313" key="3">
    <source>
        <dbReference type="Proteomes" id="UP001595912"/>
    </source>
</evidence>
<feature type="region of interest" description="Disordered" evidence="1">
    <location>
        <begin position="398"/>
        <end position="460"/>
    </location>
</feature>
<dbReference type="RefSeq" id="WP_380112581.1">
    <property type="nucleotide sequence ID" value="NZ_JBHSIU010000003.1"/>
</dbReference>
<comment type="caution">
    <text evidence="2">The sequence shown here is derived from an EMBL/GenBank/DDBJ whole genome shotgun (WGS) entry which is preliminary data.</text>
</comment>
<reference evidence="3" key="1">
    <citation type="journal article" date="2019" name="Int. J. Syst. Evol. Microbiol.">
        <title>The Global Catalogue of Microorganisms (GCM) 10K type strain sequencing project: providing services to taxonomists for standard genome sequencing and annotation.</title>
        <authorList>
            <consortium name="The Broad Institute Genomics Platform"/>
            <consortium name="The Broad Institute Genome Sequencing Center for Infectious Disease"/>
            <person name="Wu L."/>
            <person name="Ma J."/>
        </authorList>
    </citation>
    <scope>NUCLEOTIDE SEQUENCE [LARGE SCALE GENOMIC DNA]</scope>
    <source>
        <strain evidence="3">CGMCC 4.7152</strain>
    </source>
</reference>
<sequence length="460" mass="51382">MAFLGKVFVDENARSVPAVELAARLDDELSGFNEQEPRFPRPARAYLDDWAHADADWLRKYYPAGSDEAHFDATPAVEKALAWVRSLQARSFVGTESRLNIVFELLRQMAFGAETDPDVRLTELYRRRAEIDEEIARIRGGELPLLDDTAQRDRYQQFTSTARDLLADFREVEANFRALDRELRERVALWNGSKGAFLDEVLGDRSTIADPDQGRSFHAFYDFLLSHARQAEFTTLLDRVQALPGIGGPDPRMRRIHYDWLDAAERTQATVRLLSEQLRRFLDDQVWLENRRVMDLLRSIETHALRLRRYPDATLTTEIGAATPTIVLPMERPLYRPRSKAALDNTATEDPQCPCGALAWRSGPLRCQERTGCPVGSGTIVGVRGKRRRRWTIHMTQTGVSSAATKAATAFHSHRGAGNGVGTDDGPPPPQSWPAGSVGEVRARRAGPGDGQAGRAGVGP</sequence>
<proteinExistence type="predicted"/>
<evidence type="ECO:0000256" key="1">
    <source>
        <dbReference type="SAM" id="MobiDB-lite"/>
    </source>
</evidence>
<dbReference type="EMBL" id="JBHSIU010000003">
    <property type="protein sequence ID" value="MFC4996348.1"/>
    <property type="molecule type" value="Genomic_DNA"/>
</dbReference>
<accession>A0ABV9VL59</accession>
<organism evidence="2 3">
    <name type="scientific">Dactylosporangium cerinum</name>
    <dbReference type="NCBI Taxonomy" id="1434730"/>
    <lineage>
        <taxon>Bacteria</taxon>
        <taxon>Bacillati</taxon>
        <taxon>Actinomycetota</taxon>
        <taxon>Actinomycetes</taxon>
        <taxon>Micromonosporales</taxon>
        <taxon>Micromonosporaceae</taxon>
        <taxon>Dactylosporangium</taxon>
    </lineage>
</organism>